<evidence type="ECO:0000256" key="1">
    <source>
        <dbReference type="SAM" id="Phobius"/>
    </source>
</evidence>
<proteinExistence type="predicted"/>
<protein>
    <submittedName>
        <fullName evidence="2">Uncharacterized protein</fullName>
    </submittedName>
</protein>
<feature type="transmembrane region" description="Helical" evidence="1">
    <location>
        <begin position="59"/>
        <end position="83"/>
    </location>
</feature>
<keyword evidence="1" id="KW-0472">Membrane</keyword>
<feature type="transmembrane region" description="Helical" evidence="1">
    <location>
        <begin position="7"/>
        <end position="26"/>
    </location>
</feature>
<accession>A0ABT2HWL4</accession>
<dbReference type="Proteomes" id="UP001525379">
    <property type="component" value="Unassembled WGS sequence"/>
</dbReference>
<organism evidence="2 3">
    <name type="scientific">Pseudoclavibacter albus</name>
    <dbReference type="NCBI Taxonomy" id="272241"/>
    <lineage>
        <taxon>Bacteria</taxon>
        <taxon>Bacillati</taxon>
        <taxon>Actinomycetota</taxon>
        <taxon>Actinomycetes</taxon>
        <taxon>Micrococcales</taxon>
        <taxon>Microbacteriaceae</taxon>
        <taxon>Pseudoclavibacter</taxon>
    </lineage>
</organism>
<evidence type="ECO:0000313" key="2">
    <source>
        <dbReference type="EMBL" id="MCT2042710.1"/>
    </source>
</evidence>
<gene>
    <name evidence="2" type="ORF">M3D15_05100</name>
</gene>
<keyword evidence="3" id="KW-1185">Reference proteome</keyword>
<keyword evidence="1" id="KW-0812">Transmembrane</keyword>
<evidence type="ECO:0000313" key="3">
    <source>
        <dbReference type="Proteomes" id="UP001525379"/>
    </source>
</evidence>
<comment type="caution">
    <text evidence="2">The sequence shown here is derived from an EMBL/GenBank/DDBJ whole genome shotgun (WGS) entry which is preliminary data.</text>
</comment>
<reference evidence="2 3" key="1">
    <citation type="submission" date="2022-04" db="EMBL/GenBank/DDBJ databases">
        <title>Human microbiome associated bacterial genomes.</title>
        <authorList>
            <person name="Sandstrom S."/>
            <person name="Salamzade R."/>
            <person name="Kalan L.R."/>
        </authorList>
    </citation>
    <scope>NUCLEOTIDE SEQUENCE [LARGE SCALE GENOMIC DNA]</scope>
    <source>
        <strain evidence="3">p3-SID1799</strain>
    </source>
</reference>
<dbReference type="EMBL" id="JALXSQ010000014">
    <property type="protein sequence ID" value="MCT2042710.1"/>
    <property type="molecule type" value="Genomic_DNA"/>
</dbReference>
<dbReference type="RefSeq" id="WP_206394312.1">
    <property type="nucleotide sequence ID" value="NZ_JAFDPW010000001.1"/>
</dbReference>
<name>A0ABT2HWL4_9MICO</name>
<sequence>MRPERSAILGIWCAAIAGAFVIGFAVPEERQLTFVTVFMLVLFLVAGGLQTFLGSSKGFIMRIALSTVGAFAILAFASLVMALHGGGGGLVLVDSAASATSLSFGAPLAFAG</sequence>
<keyword evidence="1" id="KW-1133">Transmembrane helix</keyword>
<feature type="transmembrane region" description="Helical" evidence="1">
    <location>
        <begin position="32"/>
        <end position="52"/>
    </location>
</feature>